<name>A0A229TE66_9PSEU</name>
<dbReference type="OrthoDB" id="9801763at2"/>
<gene>
    <name evidence="4" type="ORF">CF165_08495</name>
</gene>
<evidence type="ECO:0000259" key="3">
    <source>
        <dbReference type="Pfam" id="PF02230"/>
    </source>
</evidence>
<dbReference type="GO" id="GO:0016787">
    <property type="term" value="F:hydrolase activity"/>
    <property type="evidence" value="ECO:0007669"/>
    <property type="project" value="UniProtKB-KW"/>
</dbReference>
<dbReference type="Gene3D" id="3.40.50.1820">
    <property type="entry name" value="alpha/beta hydrolase"/>
    <property type="match status" value="1"/>
</dbReference>
<evidence type="ECO:0000256" key="1">
    <source>
        <dbReference type="ARBA" id="ARBA00006499"/>
    </source>
</evidence>
<evidence type="ECO:0000313" key="5">
    <source>
        <dbReference type="Proteomes" id="UP000215199"/>
    </source>
</evidence>
<accession>A0A229TE66</accession>
<evidence type="ECO:0000313" key="4">
    <source>
        <dbReference type="EMBL" id="OXM69545.1"/>
    </source>
</evidence>
<dbReference type="PANTHER" id="PTHR10655:SF17">
    <property type="entry name" value="LYSOPHOSPHOLIPASE-LIKE PROTEIN 1"/>
    <property type="match status" value="1"/>
</dbReference>
<dbReference type="InterPro" id="IPR029058">
    <property type="entry name" value="AB_hydrolase_fold"/>
</dbReference>
<dbReference type="AlphaFoldDB" id="A0A229TE66"/>
<sequence>MNPHLGRPVVTWGPAEASVVVLAVHGRGQEPGFMRELAERLGPLPARFVAPAAADGSWYPLPFRQPIAGNQPHLDNALAAIETRIETLLDTGTAAGDLVLLGFSQGACLLAHLLLTRPHRLGAAVLFTGGFIGPDPISPLSAEELDGMPVLLRSIEDDPWVPAHRVAETGRLFEAAGARVDLAIEPGNEHVVTDEACAAAAAVIGRLGS</sequence>
<comment type="similarity">
    <text evidence="1">Belongs to the AB hydrolase superfamily. AB hydrolase 2 family.</text>
</comment>
<keyword evidence="5" id="KW-1185">Reference proteome</keyword>
<feature type="domain" description="Phospholipase/carboxylesterase/thioesterase" evidence="3">
    <location>
        <begin position="24"/>
        <end position="196"/>
    </location>
</feature>
<reference evidence="5" key="1">
    <citation type="submission" date="2017-07" db="EMBL/GenBank/DDBJ databases">
        <title>Comparative genome mining reveals phylogenetic distribution patterns of secondary metabolites in Amycolatopsis.</title>
        <authorList>
            <person name="Adamek M."/>
            <person name="Alanjary M."/>
            <person name="Sales-Ortells H."/>
            <person name="Goodfellow M."/>
            <person name="Bull A.T."/>
            <person name="Kalinowski J."/>
            <person name="Ziemert N."/>
        </authorList>
    </citation>
    <scope>NUCLEOTIDE SEQUENCE [LARGE SCALE GENOMIC DNA]</scope>
    <source>
        <strain evidence="5">H5</strain>
    </source>
</reference>
<dbReference type="InterPro" id="IPR050565">
    <property type="entry name" value="LYPA1-2/EST-like"/>
</dbReference>
<dbReference type="Proteomes" id="UP000215199">
    <property type="component" value="Unassembled WGS sequence"/>
</dbReference>
<protein>
    <submittedName>
        <fullName evidence="4">Phospholipase</fullName>
    </submittedName>
</protein>
<dbReference type="InterPro" id="IPR003140">
    <property type="entry name" value="PLipase/COase/thioEstase"/>
</dbReference>
<dbReference type="RefSeq" id="WP_093946870.1">
    <property type="nucleotide sequence ID" value="NZ_NMUL01000007.1"/>
</dbReference>
<dbReference type="Pfam" id="PF02230">
    <property type="entry name" value="Abhydrolase_2"/>
    <property type="match status" value="1"/>
</dbReference>
<comment type="caution">
    <text evidence="4">The sequence shown here is derived from an EMBL/GenBank/DDBJ whole genome shotgun (WGS) entry which is preliminary data.</text>
</comment>
<evidence type="ECO:0000256" key="2">
    <source>
        <dbReference type="ARBA" id="ARBA00022801"/>
    </source>
</evidence>
<organism evidence="4 5">
    <name type="scientific">Amycolatopsis vastitatis</name>
    <dbReference type="NCBI Taxonomy" id="1905142"/>
    <lineage>
        <taxon>Bacteria</taxon>
        <taxon>Bacillati</taxon>
        <taxon>Actinomycetota</taxon>
        <taxon>Actinomycetes</taxon>
        <taxon>Pseudonocardiales</taxon>
        <taxon>Pseudonocardiaceae</taxon>
        <taxon>Amycolatopsis</taxon>
    </lineage>
</organism>
<proteinExistence type="inferred from homology"/>
<dbReference type="SUPFAM" id="SSF53474">
    <property type="entry name" value="alpha/beta-Hydrolases"/>
    <property type="match status" value="1"/>
</dbReference>
<dbReference type="EMBL" id="NMUL01000007">
    <property type="protein sequence ID" value="OXM69545.1"/>
    <property type="molecule type" value="Genomic_DNA"/>
</dbReference>
<keyword evidence="2" id="KW-0378">Hydrolase</keyword>
<dbReference type="PANTHER" id="PTHR10655">
    <property type="entry name" value="LYSOPHOSPHOLIPASE-RELATED"/>
    <property type="match status" value="1"/>
</dbReference>